<organism evidence="1 2">
    <name type="scientific">Candidatus Macondimonas diazotrophica</name>
    <dbReference type="NCBI Taxonomy" id="2305248"/>
    <lineage>
        <taxon>Bacteria</taxon>
        <taxon>Pseudomonadati</taxon>
        <taxon>Pseudomonadota</taxon>
        <taxon>Gammaproteobacteria</taxon>
        <taxon>Chromatiales</taxon>
        <taxon>Ectothiorhodospiraceae</taxon>
        <taxon>Candidatus Macondimonas</taxon>
    </lineage>
</organism>
<dbReference type="SUPFAM" id="SSF88713">
    <property type="entry name" value="Glycoside hydrolase/deacetylase"/>
    <property type="match status" value="1"/>
</dbReference>
<gene>
    <name evidence="1" type="ORF">E4680_06125</name>
</gene>
<reference evidence="1 2" key="1">
    <citation type="journal article" date="2019" name="ISME J.">
        <title>Candidatus Macondimonas diazotrophica, a novel gammaproteobacterial genus dominating crude-oil-contaminated coastal sediments.</title>
        <authorList>
            <person name="Karthikeyan S."/>
            <person name="Konstantinidis K."/>
        </authorList>
    </citation>
    <scope>NUCLEOTIDE SEQUENCE [LARGE SCALE GENOMIC DNA]</scope>
    <source>
        <strain evidence="1 2">KTK01</strain>
    </source>
</reference>
<dbReference type="Proteomes" id="UP000297890">
    <property type="component" value="Unassembled WGS sequence"/>
</dbReference>
<dbReference type="GO" id="GO:0005975">
    <property type="term" value="P:carbohydrate metabolic process"/>
    <property type="evidence" value="ECO:0007669"/>
    <property type="project" value="InterPro"/>
</dbReference>
<dbReference type="Gene3D" id="3.20.20.370">
    <property type="entry name" value="Glycoside hydrolase/deacetylase"/>
    <property type="match status" value="1"/>
</dbReference>
<dbReference type="OrthoDB" id="9773478at2"/>
<sequence>MDLNADIGEGSLADAELIPLVSSVNIACGAHAGDDATMAQAVARAAAQGCAIGAHPGYADPEHFGRRTLDVPAPAIYRLVGEQIDALARHVATAGARLTHVKPHGALYNQAARDIERAMAIAEAVHDTDPHLVLVGLAGSALIDAGRKVALRTAQEAFVDRRYEADGSLTPRSHPDAVIRHPEDAARQVLTLLRSGRLIARNRKAIALSADTLCVHGDNPAALDLIRQVRQHLALAGIAVRPVPLTPLP</sequence>
<keyword evidence="2" id="KW-1185">Reference proteome</keyword>
<dbReference type="InterPro" id="IPR005501">
    <property type="entry name" value="LamB/YcsF/PxpA-like"/>
</dbReference>
<dbReference type="InterPro" id="IPR011330">
    <property type="entry name" value="Glyco_hydro/deAcase_b/a-brl"/>
</dbReference>
<evidence type="ECO:0000313" key="1">
    <source>
        <dbReference type="EMBL" id="TFZ82954.1"/>
    </source>
</evidence>
<dbReference type="CDD" id="cd10787">
    <property type="entry name" value="LamB_YcsF_like"/>
    <property type="match status" value="1"/>
</dbReference>
<accession>A0A4Z0F991</accession>
<dbReference type="PANTHER" id="PTHR30292:SF0">
    <property type="entry name" value="5-OXOPROLINASE SUBUNIT A"/>
    <property type="match status" value="1"/>
</dbReference>
<evidence type="ECO:0000313" key="2">
    <source>
        <dbReference type="Proteomes" id="UP000297890"/>
    </source>
</evidence>
<comment type="caution">
    <text evidence="1">The sequence shown here is derived from an EMBL/GenBank/DDBJ whole genome shotgun (WGS) entry which is preliminary data.</text>
</comment>
<dbReference type="AlphaFoldDB" id="A0A4Z0F991"/>
<dbReference type="NCBIfam" id="NF003814">
    <property type="entry name" value="PRK05406.1-3"/>
    <property type="match status" value="1"/>
</dbReference>
<proteinExistence type="predicted"/>
<name>A0A4Z0F991_9GAMM</name>
<dbReference type="NCBIfam" id="NF003816">
    <property type="entry name" value="PRK05406.1-5"/>
    <property type="match status" value="1"/>
</dbReference>
<dbReference type="PANTHER" id="PTHR30292">
    <property type="entry name" value="UNCHARACTERIZED PROTEIN YBGL-RELATED"/>
    <property type="match status" value="1"/>
</dbReference>
<dbReference type="Pfam" id="PF03746">
    <property type="entry name" value="LamB_YcsF"/>
    <property type="match status" value="1"/>
</dbReference>
<protein>
    <submittedName>
        <fullName evidence="1">LamB/YcsF family protein</fullName>
    </submittedName>
</protein>
<dbReference type="EMBL" id="SRIO01000006">
    <property type="protein sequence ID" value="TFZ82954.1"/>
    <property type="molecule type" value="Genomic_DNA"/>
</dbReference>